<evidence type="ECO:0000256" key="2">
    <source>
        <dbReference type="SAM" id="Phobius"/>
    </source>
</evidence>
<feature type="compositionally biased region" description="Polar residues" evidence="1">
    <location>
        <begin position="192"/>
        <end position="205"/>
    </location>
</feature>
<gene>
    <name evidence="3" type="ORF">PPL_10450</name>
</gene>
<feature type="transmembrane region" description="Helical" evidence="2">
    <location>
        <begin position="619"/>
        <end position="641"/>
    </location>
</feature>
<dbReference type="Proteomes" id="UP000001396">
    <property type="component" value="Unassembled WGS sequence"/>
</dbReference>
<feature type="region of interest" description="Disordered" evidence="1">
    <location>
        <begin position="550"/>
        <end position="570"/>
    </location>
</feature>
<feature type="region of interest" description="Disordered" evidence="1">
    <location>
        <begin position="154"/>
        <end position="205"/>
    </location>
</feature>
<evidence type="ECO:0000256" key="1">
    <source>
        <dbReference type="SAM" id="MobiDB-lite"/>
    </source>
</evidence>
<comment type="caution">
    <text evidence="3">The sequence shown here is derived from an EMBL/GenBank/DDBJ whole genome shotgun (WGS) entry which is preliminary data.</text>
</comment>
<feature type="transmembrane region" description="Helical" evidence="2">
    <location>
        <begin position="358"/>
        <end position="377"/>
    </location>
</feature>
<dbReference type="PANTHER" id="PTHR16189">
    <property type="entry name" value="TRANSMEMBRANE PROTEIN 104-RELATED"/>
    <property type="match status" value="1"/>
</dbReference>
<dbReference type="InParanoid" id="D3BR46"/>
<keyword evidence="4" id="KW-1185">Reference proteome</keyword>
<dbReference type="GeneID" id="31365919"/>
<feature type="transmembrane region" description="Helical" evidence="2">
    <location>
        <begin position="389"/>
        <end position="409"/>
    </location>
</feature>
<dbReference type="AlphaFoldDB" id="D3BR46"/>
<keyword evidence="2" id="KW-0472">Membrane</keyword>
<accession>D3BR46</accession>
<evidence type="ECO:0000313" key="3">
    <source>
        <dbReference type="EMBL" id="EFA75878.1"/>
    </source>
</evidence>
<dbReference type="EMBL" id="ADBJ01000050">
    <property type="protein sequence ID" value="EFA75878.1"/>
    <property type="molecule type" value="Genomic_DNA"/>
</dbReference>
<protein>
    <submittedName>
        <fullName evidence="3">Uncharacterized protein</fullName>
    </submittedName>
</protein>
<feature type="region of interest" description="Disordered" evidence="1">
    <location>
        <begin position="38"/>
        <end position="60"/>
    </location>
</feature>
<feature type="transmembrane region" description="Helical" evidence="2">
    <location>
        <begin position="647"/>
        <end position="666"/>
    </location>
</feature>
<dbReference type="RefSeq" id="XP_020428012.1">
    <property type="nucleotide sequence ID" value="XM_020581225.1"/>
</dbReference>
<feature type="transmembrane region" description="Helical" evidence="2">
    <location>
        <begin position="70"/>
        <end position="92"/>
    </location>
</feature>
<keyword evidence="2" id="KW-1133">Transmembrane helix</keyword>
<feature type="compositionally biased region" description="Low complexity" evidence="1">
    <location>
        <begin position="554"/>
        <end position="564"/>
    </location>
</feature>
<feature type="compositionally biased region" description="Low complexity" evidence="1">
    <location>
        <begin position="42"/>
        <end position="55"/>
    </location>
</feature>
<feature type="compositionally biased region" description="Low complexity" evidence="1">
    <location>
        <begin position="154"/>
        <end position="177"/>
    </location>
</feature>
<organism evidence="3 4">
    <name type="scientific">Heterostelium pallidum (strain ATCC 26659 / Pp 5 / PN500)</name>
    <name type="common">Cellular slime mold</name>
    <name type="synonym">Polysphondylium pallidum</name>
    <dbReference type="NCBI Taxonomy" id="670386"/>
    <lineage>
        <taxon>Eukaryota</taxon>
        <taxon>Amoebozoa</taxon>
        <taxon>Evosea</taxon>
        <taxon>Eumycetozoa</taxon>
        <taxon>Dictyostelia</taxon>
        <taxon>Acytosteliales</taxon>
        <taxon>Acytosteliaceae</taxon>
        <taxon>Heterostelium</taxon>
    </lineage>
</organism>
<feature type="transmembrane region" description="Helical" evidence="2">
    <location>
        <begin position="104"/>
        <end position="126"/>
    </location>
</feature>
<dbReference type="OMA" id="WCWFLLR"/>
<feature type="transmembrane region" description="Helical" evidence="2">
    <location>
        <begin position="486"/>
        <end position="508"/>
    </location>
</feature>
<evidence type="ECO:0000313" key="4">
    <source>
        <dbReference type="Proteomes" id="UP000001396"/>
    </source>
</evidence>
<reference evidence="3 4" key="1">
    <citation type="journal article" date="2011" name="Genome Res.">
        <title>Phylogeny-wide analysis of social amoeba genomes highlights ancient origins for complex intercellular communication.</title>
        <authorList>
            <person name="Heidel A.J."/>
            <person name="Lawal H.M."/>
            <person name="Felder M."/>
            <person name="Schilde C."/>
            <person name="Helps N.R."/>
            <person name="Tunggal B."/>
            <person name="Rivero F."/>
            <person name="John U."/>
            <person name="Schleicher M."/>
            <person name="Eichinger L."/>
            <person name="Platzer M."/>
            <person name="Noegel A.A."/>
            <person name="Schaap P."/>
            <person name="Gloeckner G."/>
        </authorList>
    </citation>
    <scope>NUCLEOTIDE SEQUENCE [LARGE SCALE GENOMIC DNA]</scope>
    <source>
        <strain evidence="4">ATCC 26659 / Pp 5 / PN500</strain>
    </source>
</reference>
<feature type="transmembrane region" description="Helical" evidence="2">
    <location>
        <begin position="326"/>
        <end position="346"/>
    </location>
</feature>
<feature type="transmembrane region" description="Helical" evidence="2">
    <location>
        <begin position="421"/>
        <end position="444"/>
    </location>
</feature>
<sequence length="709" mass="79240">MLKWLKTNYDKYISGAGGANTYDQVRLSVDIEEQLHQHQKKQQQQEQQQQQQQPQHGDELFDDDSEKTPILVLAYLFFIVIASVLGMGILGLPVKLSQSGFTPFLGSYTLCYVMQVLSLFFVIEILQRCYAIIRGENPSIIGLNTSRGISISNGISNSNGSDHSPLASPGSSGSSGSIRRKRSPSSTSSSSAMNNTGEDAAQSTEESMYIGGLGEQPNTEEEEYEEQHAQGIILTGMHHHDNHLGESQDFEKIDLNQSQSVQAANGSVAQVTPNLHYLGLKFLGTAAHRVFIFSVVLHFTAILISYGLAAAMAYSKLIVSEEQQNYFILPTIVVFTLIVIFGSSSLQHIITFFTFGKGTLLIAIVLITGVVANHVRLEISNDWAYVGRSFLISTVALGGASGVIPVVFPKIIFSRREMYKCYATVFSALTTVFLLNICWCWFLLRIIPQMPDATNPKAPNLYDAGKNSQIATIPLMKVIHDYYPQYLWIAWAVDIFIVISITISYITVGTGYKQTLDGFSVSWRSKSLQNKQKQQQEDEQSFNNRIEVDDDQQQEIQHQQHQQQGYNGSKPNRLPGFLCTIGNAIQRKIDWVNNQIDAKEVQSVDNVGSTNVKYPIREFVFYIFAFGFILTVALCNPKGFLMMLESGASLGLNLQAGLFAVLMLNFSRKAYSHFPIPLPLHNYIFKLRYIVLVYFSSAVLYDIFELIIN</sequence>
<keyword evidence="2" id="KW-0812">Transmembrane</keyword>
<feature type="transmembrane region" description="Helical" evidence="2">
    <location>
        <begin position="290"/>
        <end position="314"/>
    </location>
</feature>
<feature type="transmembrane region" description="Helical" evidence="2">
    <location>
        <begin position="687"/>
        <end position="708"/>
    </location>
</feature>
<name>D3BR46_HETP5</name>
<proteinExistence type="predicted"/>
<dbReference type="PANTHER" id="PTHR16189:SF6">
    <property type="entry name" value="AMINO ACID TRANSPORTER TRANSMEMBRANE DOMAIN-CONTAINING PROTEIN"/>
    <property type="match status" value="1"/>
</dbReference>